<proteinExistence type="predicted"/>
<evidence type="ECO:0000313" key="2">
    <source>
        <dbReference type="Proteomes" id="UP000267798"/>
    </source>
</evidence>
<dbReference type="EMBL" id="QXQB01000003">
    <property type="protein sequence ID" value="RJX39116.1"/>
    <property type="molecule type" value="Genomic_DNA"/>
</dbReference>
<name>A0A3A6PHA3_9BACL</name>
<reference evidence="1 2" key="1">
    <citation type="submission" date="2018-09" db="EMBL/GenBank/DDBJ databases">
        <title>Paenibacillus aracenensis nov. sp. isolated from a cave in southern Spain.</title>
        <authorList>
            <person name="Jurado V."/>
            <person name="Gutierrez-Patricio S."/>
            <person name="Gonzalez-Pimentel J.L."/>
            <person name="Miller A.Z."/>
            <person name="Laiz L."/>
            <person name="Saiz-Jimenez C."/>
        </authorList>
    </citation>
    <scope>NUCLEOTIDE SEQUENCE [LARGE SCALE GENOMIC DNA]</scope>
    <source>
        <strain evidence="1 2">JCM 19203</strain>
    </source>
</reference>
<dbReference type="RefSeq" id="WP_120112215.1">
    <property type="nucleotide sequence ID" value="NZ_QXQB01000003.1"/>
</dbReference>
<comment type="caution">
    <text evidence="1">The sequence shown here is derived from an EMBL/GenBank/DDBJ whole genome shotgun (WGS) entry which is preliminary data.</text>
</comment>
<accession>A0A3A6PHA3</accession>
<protein>
    <submittedName>
        <fullName evidence="1">Uncharacterized protein</fullName>
    </submittedName>
</protein>
<dbReference type="Proteomes" id="UP000267798">
    <property type="component" value="Unassembled WGS sequence"/>
</dbReference>
<sequence length="201" mass="24016">MNRNQLQFICGDIGIELHVNDNCIKEMKGYYENYNQIETDDAGWYFSEMNFEKRPSPEKEGAVNFISEEKAIKFFFLKTLQKFFFQKIHTPNHPIHRVQSFEELETLFRHLGIEDKNYSFNQIMPQEVYAEAQADKIIVSYIDENMQKRFTTMPLEAERGFFVIYRLTYALHLLKMIESTYLERGVLTEEFNDDDIVLFIK</sequence>
<dbReference type="AlphaFoldDB" id="A0A3A6PHA3"/>
<gene>
    <name evidence="1" type="ORF">D3P09_16620</name>
</gene>
<evidence type="ECO:0000313" key="1">
    <source>
        <dbReference type="EMBL" id="RJX39116.1"/>
    </source>
</evidence>
<organism evidence="1 2">
    <name type="scientific">Paenibacillus pinisoli</name>
    <dbReference type="NCBI Taxonomy" id="1276110"/>
    <lineage>
        <taxon>Bacteria</taxon>
        <taxon>Bacillati</taxon>
        <taxon>Bacillota</taxon>
        <taxon>Bacilli</taxon>
        <taxon>Bacillales</taxon>
        <taxon>Paenibacillaceae</taxon>
        <taxon>Paenibacillus</taxon>
    </lineage>
</organism>
<keyword evidence="2" id="KW-1185">Reference proteome</keyword>
<dbReference type="OrthoDB" id="2855529at2"/>